<dbReference type="Gene3D" id="3.20.20.80">
    <property type="entry name" value="Glycosidases"/>
    <property type="match status" value="1"/>
</dbReference>
<dbReference type="EMBL" id="MDEK01000026">
    <property type="protein sequence ID" value="PPU79819.1"/>
    <property type="molecule type" value="Genomic_DNA"/>
</dbReference>
<dbReference type="InterPro" id="IPR048230">
    <property type="entry name" value="GalA-like"/>
</dbReference>
<dbReference type="PANTHER" id="PTHR42732">
    <property type="entry name" value="BETA-GALACTOSIDASE"/>
    <property type="match status" value="1"/>
</dbReference>
<dbReference type="InterPro" id="IPR013783">
    <property type="entry name" value="Ig-like_fold"/>
</dbReference>
<dbReference type="InterPro" id="IPR008979">
    <property type="entry name" value="Galactose-bd-like_sf"/>
</dbReference>
<dbReference type="InterPro" id="IPR006104">
    <property type="entry name" value="Glyco_hydro_2_N"/>
</dbReference>
<feature type="domain" description="Glycosyl hydrolases family 2 sugar binding" evidence="6">
    <location>
        <begin position="153"/>
        <end position="247"/>
    </location>
</feature>
<dbReference type="Pfam" id="PF16355">
    <property type="entry name" value="DUF4982"/>
    <property type="match status" value="1"/>
</dbReference>
<dbReference type="Gene3D" id="2.60.40.10">
    <property type="entry name" value="Immunoglobulins"/>
    <property type="match status" value="3"/>
</dbReference>
<dbReference type="AlphaFoldDB" id="A0A2P5YYL9"/>
<dbReference type="GO" id="GO:0004553">
    <property type="term" value="F:hydrolase activity, hydrolyzing O-glycosyl compounds"/>
    <property type="evidence" value="ECO:0007669"/>
    <property type="project" value="InterPro"/>
</dbReference>
<dbReference type="SUPFAM" id="SSF51445">
    <property type="entry name" value="(Trans)glycosidases"/>
    <property type="match status" value="1"/>
</dbReference>
<reference evidence="9 10" key="1">
    <citation type="submission" date="2016-08" db="EMBL/GenBank/DDBJ databases">
        <authorList>
            <person name="Seilhamer J.J."/>
        </authorList>
    </citation>
    <scope>NUCLEOTIDE SEQUENCE [LARGE SCALE GENOMIC DNA]</scope>
    <source>
        <strain evidence="9 10">CFBP4641</strain>
    </source>
</reference>
<keyword evidence="2" id="KW-0378">Hydrolase</keyword>
<evidence type="ECO:0000259" key="5">
    <source>
        <dbReference type="Pfam" id="PF02836"/>
    </source>
</evidence>
<dbReference type="Gene3D" id="2.60.120.260">
    <property type="entry name" value="Galactose-binding domain-like"/>
    <property type="match status" value="1"/>
</dbReference>
<organism evidence="9 10">
    <name type="scientific">Xanthomonas sacchari</name>
    <dbReference type="NCBI Taxonomy" id="56458"/>
    <lineage>
        <taxon>Bacteria</taxon>
        <taxon>Pseudomonadati</taxon>
        <taxon>Pseudomonadota</taxon>
        <taxon>Gammaproteobacteria</taxon>
        <taxon>Lysobacterales</taxon>
        <taxon>Lysobacteraceae</taxon>
        <taxon>Xanthomonas</taxon>
    </lineage>
</organism>
<dbReference type="InterPro" id="IPR032311">
    <property type="entry name" value="DUF4982"/>
</dbReference>
<dbReference type="SUPFAM" id="SSF49785">
    <property type="entry name" value="Galactose-binding domain-like"/>
    <property type="match status" value="1"/>
</dbReference>
<feature type="domain" description="Glycoside hydrolase family 2 immunoglobulin-like beta-sandwich" evidence="4">
    <location>
        <begin position="256"/>
        <end position="362"/>
    </location>
</feature>
<name>A0A2P5YYL9_9XANT</name>
<dbReference type="GO" id="GO:0005975">
    <property type="term" value="P:carbohydrate metabolic process"/>
    <property type="evidence" value="ECO:0007669"/>
    <property type="project" value="InterPro"/>
</dbReference>
<evidence type="ECO:0000256" key="3">
    <source>
        <dbReference type="ARBA" id="ARBA00023295"/>
    </source>
</evidence>
<evidence type="ECO:0000259" key="4">
    <source>
        <dbReference type="Pfam" id="PF00703"/>
    </source>
</evidence>
<accession>A0A2P5YYL9</accession>
<comment type="similarity">
    <text evidence="1">Belongs to the glycosyl hydrolase 2 family.</text>
</comment>
<dbReference type="PANTHER" id="PTHR42732:SF1">
    <property type="entry name" value="BETA-MANNOSIDASE"/>
    <property type="match status" value="1"/>
</dbReference>
<evidence type="ECO:0000256" key="2">
    <source>
        <dbReference type="ARBA" id="ARBA00022801"/>
    </source>
</evidence>
<dbReference type="SUPFAM" id="SSF49303">
    <property type="entry name" value="beta-Galactosidase/glucuronidase domain"/>
    <property type="match status" value="1"/>
</dbReference>
<keyword evidence="3" id="KW-0326">Glycosidase</keyword>
<dbReference type="InterPro" id="IPR006311">
    <property type="entry name" value="TAT_signal"/>
</dbReference>
<dbReference type="InterPro" id="IPR051913">
    <property type="entry name" value="GH2_Domain-Containing"/>
</dbReference>
<evidence type="ECO:0000313" key="9">
    <source>
        <dbReference type="EMBL" id="PPU79819.1"/>
    </source>
</evidence>
<evidence type="ECO:0000259" key="7">
    <source>
        <dbReference type="Pfam" id="PF16355"/>
    </source>
</evidence>
<dbReference type="InterPro" id="IPR006103">
    <property type="entry name" value="Glyco_hydro_2_cat"/>
</dbReference>
<feature type="domain" description="Glycoside hydrolase family 2" evidence="8">
    <location>
        <begin position="739"/>
        <end position="839"/>
    </location>
</feature>
<dbReference type="NCBIfam" id="NF041462">
    <property type="entry name" value="GalA"/>
    <property type="match status" value="1"/>
</dbReference>
<evidence type="ECO:0000259" key="6">
    <source>
        <dbReference type="Pfam" id="PF02837"/>
    </source>
</evidence>
<dbReference type="Pfam" id="PF02836">
    <property type="entry name" value="Glyco_hydro_2_C"/>
    <property type="match status" value="1"/>
</dbReference>
<dbReference type="InterPro" id="IPR017853">
    <property type="entry name" value="GH"/>
</dbReference>
<comment type="caution">
    <text evidence="9">The sequence shown here is derived from an EMBL/GenBank/DDBJ whole genome shotgun (WGS) entry which is preliminary data.</text>
</comment>
<evidence type="ECO:0000313" key="10">
    <source>
        <dbReference type="Proteomes" id="UP000247346"/>
    </source>
</evidence>
<dbReference type="InterPro" id="IPR036156">
    <property type="entry name" value="Beta-gal/glucu_dom_sf"/>
</dbReference>
<dbReference type="OrthoDB" id="9758603at2"/>
<dbReference type="RefSeq" id="WP_010340484.1">
    <property type="nucleotide sequence ID" value="NZ_CP132343.1"/>
</dbReference>
<evidence type="ECO:0000256" key="1">
    <source>
        <dbReference type="ARBA" id="ARBA00007401"/>
    </source>
</evidence>
<sequence length="853" mass="93738">MIELSRRDLLRSLVAGGVQVAVPGAAAALAPAALAATPTGSNAIAPLSLDLDDDAPRQRLLCDGGWRFHLGHADDPARDFNFGTFQRTYAKAGKDTADAALLGFDDSAWERIDLPHDWAVALPPRQDPTSTLIDGEDPAAAHGYKPLGRTDPQTSIGWYRRVLEIPAEHLGKRISLEFDGVFRDCIVFCNGHIVGRNGSGYCGFEVDLSDVLDYGASNIIAVRVDATLGEGWFYEGAGIYRHVWLRTTDALHVPMDGVYVRSVWDGGDAQALVETELGNHGATPRQCSVVSVIRAPDGRIVAQASSAPITVEPGVVQRVQQTLDLGTPATWSPEHPQRYTLSTRLLGDGRPCDATTTRFGVRRLQFDPQRGLLLNGAAYKLHGTNNHQDHAGVGTAIPDRLHEWRLRQLKSMGCNAYRSAHNPASPAVLELCDRLGLLLIDETRRMSSDDEAMAELTSMVRRGRNHPCVMLWSLGNEEPQMVTARGARIVARMQRLVRRLDPSRPTTFAMDKGFDDGVGQVVDVVGFNYRTTQMDAFHARHPQIPVYGSETGSTVGVRGNYRTDDVRGYARAYDLDYPWWASSAEAWWSYVAQRPYIAGGFVWTGFDYRGEPTPYNRWPNVASQFGILDSCGFPKDNYWYYRAQWTAAPVLHLFPHWNWDGLLDERDNGMVDVWCHSNLDAVELLVNGVSQGLQQVPAYGHVEWRVRYAPGRIEARGYRGGKQVLTQLRETVGAPAAVRLRCERANLLADAEDVAVVAVEIVDAKGRVVPTASDAVRFAVRGPGRLIGVGNGDPSSHEPDKADQRRAFNGLCMALLQTTRDAGTLTLEATAPGLAPARLALKSVRTRPRPFVA</sequence>
<dbReference type="Pfam" id="PF02837">
    <property type="entry name" value="Glyco_hydro_2_N"/>
    <property type="match status" value="1"/>
</dbReference>
<dbReference type="InterPro" id="IPR040605">
    <property type="entry name" value="Glyco_hydro2_dom5"/>
</dbReference>
<proteinExistence type="inferred from homology"/>
<evidence type="ECO:0000259" key="8">
    <source>
        <dbReference type="Pfam" id="PF18565"/>
    </source>
</evidence>
<feature type="domain" description="DUF4982" evidence="7">
    <location>
        <begin position="670"/>
        <end position="724"/>
    </location>
</feature>
<dbReference type="Pfam" id="PF00703">
    <property type="entry name" value="Glyco_hydro_2"/>
    <property type="match status" value="1"/>
</dbReference>
<feature type="domain" description="Glycoside hydrolase family 2 catalytic" evidence="5">
    <location>
        <begin position="372"/>
        <end position="552"/>
    </location>
</feature>
<protein>
    <submittedName>
        <fullName evidence="9">Beta-galactosidase</fullName>
    </submittedName>
</protein>
<dbReference type="InterPro" id="IPR006102">
    <property type="entry name" value="Ig-like_GH2"/>
</dbReference>
<dbReference type="Proteomes" id="UP000247346">
    <property type="component" value="Unassembled WGS sequence"/>
</dbReference>
<gene>
    <name evidence="9" type="ORF">XsacCFBP4641_20130</name>
</gene>
<dbReference type="PROSITE" id="PS51318">
    <property type="entry name" value="TAT"/>
    <property type="match status" value="1"/>
</dbReference>
<dbReference type="GeneID" id="93878227"/>
<dbReference type="Pfam" id="PF18565">
    <property type="entry name" value="Glyco_hydro2_C5"/>
    <property type="match status" value="1"/>
</dbReference>